<evidence type="ECO:0000256" key="8">
    <source>
        <dbReference type="ARBA" id="ARBA00023204"/>
    </source>
</evidence>
<dbReference type="InterPro" id="IPR014001">
    <property type="entry name" value="Helicase_ATP-bd"/>
</dbReference>
<evidence type="ECO:0000256" key="6">
    <source>
        <dbReference type="ARBA" id="ARBA00022840"/>
    </source>
</evidence>
<keyword evidence="13" id="KW-1185">Reference proteome</keyword>
<dbReference type="Gene3D" id="2.40.10.170">
    <property type="match status" value="1"/>
</dbReference>
<dbReference type="EC" id="3.6.4.-" evidence="9"/>
<dbReference type="InterPro" id="IPR041471">
    <property type="entry name" value="UvrB_inter"/>
</dbReference>
<dbReference type="SMART" id="SM00982">
    <property type="entry name" value="TRCF"/>
    <property type="match status" value="1"/>
</dbReference>
<dbReference type="InterPro" id="IPR005118">
    <property type="entry name" value="TRCF_C"/>
</dbReference>
<organism evidence="12 13">
    <name type="scientific">Aliiruegeria haliotis</name>
    <dbReference type="NCBI Taxonomy" id="1280846"/>
    <lineage>
        <taxon>Bacteria</taxon>
        <taxon>Pseudomonadati</taxon>
        <taxon>Pseudomonadota</taxon>
        <taxon>Alphaproteobacteria</taxon>
        <taxon>Rhodobacterales</taxon>
        <taxon>Roseobacteraceae</taxon>
        <taxon>Aliiruegeria</taxon>
    </lineage>
</organism>
<dbReference type="GO" id="GO:0000716">
    <property type="term" value="P:transcription-coupled nucleotide-excision repair, DNA damage recognition"/>
    <property type="evidence" value="ECO:0007669"/>
    <property type="project" value="UniProtKB-UniRule"/>
</dbReference>
<dbReference type="Gene3D" id="3.40.50.11180">
    <property type="match status" value="1"/>
</dbReference>
<evidence type="ECO:0000256" key="3">
    <source>
        <dbReference type="ARBA" id="ARBA00022763"/>
    </source>
</evidence>
<dbReference type="InterPro" id="IPR027417">
    <property type="entry name" value="P-loop_NTPase"/>
</dbReference>
<dbReference type="InterPro" id="IPR036101">
    <property type="entry name" value="CarD-like/TRCF_RID_sf"/>
</dbReference>
<dbReference type="HAMAP" id="MF_00969">
    <property type="entry name" value="TRCF"/>
    <property type="match status" value="1"/>
</dbReference>
<dbReference type="SMART" id="SM00490">
    <property type="entry name" value="HELICc"/>
    <property type="match status" value="1"/>
</dbReference>
<dbReference type="SUPFAM" id="SSF143517">
    <property type="entry name" value="TRCF domain-like"/>
    <property type="match status" value="1"/>
</dbReference>
<keyword evidence="8 9" id="KW-0234">DNA repair</keyword>
<dbReference type="Gene3D" id="3.40.50.300">
    <property type="entry name" value="P-loop containing nucleotide triphosphate hydrolases"/>
    <property type="match status" value="2"/>
</dbReference>
<keyword evidence="4 9" id="KW-0378">Hydrolase</keyword>
<feature type="domain" description="Helicase ATP-binding" evidence="10">
    <location>
        <begin position="616"/>
        <end position="777"/>
    </location>
</feature>
<dbReference type="GO" id="GO:0005737">
    <property type="term" value="C:cytoplasm"/>
    <property type="evidence" value="ECO:0007669"/>
    <property type="project" value="UniProtKB-SubCell"/>
</dbReference>
<dbReference type="Pfam" id="PF02559">
    <property type="entry name" value="CarD_TRCF_RID"/>
    <property type="match status" value="1"/>
</dbReference>
<comment type="function">
    <text evidence="9">Couples transcription and DNA repair by recognizing RNA polymerase (RNAP) stalled at DNA lesions. Mediates ATP-dependent release of RNAP and its truncated transcript from the DNA, and recruitment of nucleotide excision repair machinery to the damaged site.</text>
</comment>
<keyword evidence="1 9" id="KW-0963">Cytoplasm</keyword>
<reference evidence="12 13" key="1">
    <citation type="submission" date="2018-03" db="EMBL/GenBank/DDBJ databases">
        <title>Genomic Encyclopedia of Archaeal and Bacterial Type Strains, Phase II (KMG-II): from individual species to whole genera.</title>
        <authorList>
            <person name="Goeker M."/>
        </authorList>
    </citation>
    <scope>NUCLEOTIDE SEQUENCE [LARGE SCALE GENOMIC DNA]</scope>
    <source>
        <strain evidence="12 13">DSM 29328</strain>
    </source>
</reference>
<proteinExistence type="inferred from homology"/>
<dbReference type="NCBIfam" id="TIGR00580">
    <property type="entry name" value="mfd"/>
    <property type="match status" value="1"/>
</dbReference>
<dbReference type="SUPFAM" id="SSF52540">
    <property type="entry name" value="P-loop containing nucleoside triphosphate hydrolases"/>
    <property type="match status" value="4"/>
</dbReference>
<feature type="domain" description="Helicase C-terminal" evidence="11">
    <location>
        <begin position="798"/>
        <end position="952"/>
    </location>
</feature>
<protein>
    <recommendedName>
        <fullName evidence="9">Transcription-repair-coupling factor</fullName>
        <shortName evidence="9">TRCF</shortName>
        <ecNumber evidence="9">3.6.4.-</ecNumber>
    </recommendedName>
</protein>
<comment type="caution">
    <text evidence="12">The sequence shown here is derived from an EMBL/GenBank/DDBJ whole genome shotgun (WGS) entry which is preliminary data.</text>
</comment>
<dbReference type="Gene3D" id="3.30.2060.10">
    <property type="entry name" value="Penicillin-binding protein 1b domain"/>
    <property type="match status" value="1"/>
</dbReference>
<dbReference type="InterPro" id="IPR001650">
    <property type="entry name" value="Helicase_C-like"/>
</dbReference>
<dbReference type="EMBL" id="PVTD01000009">
    <property type="protein sequence ID" value="PRY21476.1"/>
    <property type="molecule type" value="Genomic_DNA"/>
</dbReference>
<dbReference type="InterPro" id="IPR004576">
    <property type="entry name" value="Mfd"/>
</dbReference>
<evidence type="ECO:0000256" key="2">
    <source>
        <dbReference type="ARBA" id="ARBA00022741"/>
    </source>
</evidence>
<dbReference type="AlphaFoldDB" id="A0A2T0RJW3"/>
<keyword evidence="7 9" id="KW-0238">DNA-binding</keyword>
<dbReference type="GO" id="GO:0006355">
    <property type="term" value="P:regulation of DNA-templated transcription"/>
    <property type="evidence" value="ECO:0007669"/>
    <property type="project" value="UniProtKB-UniRule"/>
</dbReference>
<evidence type="ECO:0000256" key="7">
    <source>
        <dbReference type="ARBA" id="ARBA00023125"/>
    </source>
</evidence>
<keyword evidence="6 9" id="KW-0067">ATP-binding</keyword>
<dbReference type="CDD" id="cd17991">
    <property type="entry name" value="DEXHc_TRCF"/>
    <property type="match status" value="1"/>
</dbReference>
<evidence type="ECO:0000313" key="13">
    <source>
        <dbReference type="Proteomes" id="UP000239480"/>
    </source>
</evidence>
<sequence>MNTPQHITAGGAPEGFDALLLARELEKGTPVVHVARDDKRLAAMRSALAFLAPTAVVLDFPGWDCLPYDRVSPNPDVSAARMATLAALATGVPGPFVLLTTLNAATQRVPARDVLREAAFTARVGDRVDEAALKAFLVRMGFSQAPTVMEPGDYAIRGGIIDIFPPGHDGPVRLDFFGDVLDGARRFDPANQRTVEKLQVVELAPVSEVILDEAAITRFRQSYRIEFGAAGTDDPLYEAVSAGRKHAGMEHWLPFFHDRLETLFDYLPDATILLDDQVEPARISRWEGIEDSYDNRVEAMKSKARMDSVYKPAPPAALYLDEVAWGEATSGHRVMKLTALPQATGPGVIDAGGRIGRNFSPERQQESVSLFGALAEHVKAKRQVGQVIVASYSDGARERLAGLMEDEGVVGATEITDFRDVPEGKGGLFLAVWALEHGFEGPHENGGLTVISEQDVLGDRLIRKPRKKRRAENFLTEAQSLSPGDLVVHVDHGVGRYKGLEIVNALGADHEMIHLEYAEKARLYLPVENIELLSKFGHEEGLLDKLGGGAWQAKKAKLKERIRQIADKLMRIAAERALRKAPVVQPEHHAWEEFSARFPYEETDDQLKAIEDVLEDLERGMPMDRLICGDVGFGKTEVAMRAAFIAAMSGMQVAVIAPTTLLARQHANSFRDRFRGFPLKVRQLSRFVTTKEANETRKGIADGSVDIAIGTHALLAKQVKFKNLGLLIIDEEQHFGVQHKERLKEMRSDIHVLTLTATPIPRTLQMSLSGVRDLSIIGTPPVDRLAIRTYVSEFDSVTIREALLREHYRGGQSFYVVPRISDLPEIEAYLREQVPEVSYVIANGQMAAGELDDRMNAFYDGKFDVLLATTIVESGLDIPTANTMVVHRADMFGLAQLYQIRGRVGRSKTRAYAYLTTKPRARLTDTAEKRLRVLGSLDSLGAGFTLASQDLDIRGAGNLVGEEQSGQMREVGYELYQSMLEEAIGKIKSGEFDGLMDDDGQWAPQINLGVPVLIPEDYVPDLDVRLGLYRRLSQLSTKVELEGFAAELIDRFGKLPREVNTLLLVVRIKAMCKRAGIAKLDGGPKGATIQFHNDKFANPAGLVSFVQAQNGLAKVRDNKIVVRRDWKNNADKIKGAFAIARDLAEQARAKPVKAKV</sequence>
<gene>
    <name evidence="9" type="primary">mfd</name>
    <name evidence="12" type="ORF">CLV78_10989</name>
</gene>
<dbReference type="OrthoDB" id="9804325at2"/>
<dbReference type="InterPro" id="IPR037235">
    <property type="entry name" value="TRCF-like_C_D7"/>
</dbReference>
<dbReference type="Pfam" id="PF17757">
    <property type="entry name" value="UvrB_inter"/>
    <property type="match status" value="1"/>
</dbReference>
<comment type="subcellular location">
    <subcellularLocation>
        <location evidence="9">Cytoplasm</location>
    </subcellularLocation>
</comment>
<dbReference type="GO" id="GO:0003684">
    <property type="term" value="F:damaged DNA binding"/>
    <property type="evidence" value="ECO:0007669"/>
    <property type="project" value="InterPro"/>
</dbReference>
<dbReference type="InterPro" id="IPR047112">
    <property type="entry name" value="RecG/Mfd"/>
</dbReference>
<keyword evidence="2 9" id="KW-0547">Nucleotide-binding</keyword>
<dbReference type="GO" id="GO:0005524">
    <property type="term" value="F:ATP binding"/>
    <property type="evidence" value="ECO:0007669"/>
    <property type="project" value="UniProtKB-UniRule"/>
</dbReference>
<dbReference type="Proteomes" id="UP000239480">
    <property type="component" value="Unassembled WGS sequence"/>
</dbReference>
<dbReference type="PANTHER" id="PTHR47964:SF1">
    <property type="entry name" value="ATP-DEPENDENT DNA HELICASE HOMOLOG RECG, CHLOROPLASTIC"/>
    <property type="match status" value="1"/>
</dbReference>
<evidence type="ECO:0000313" key="12">
    <source>
        <dbReference type="EMBL" id="PRY21476.1"/>
    </source>
</evidence>
<dbReference type="PROSITE" id="PS51192">
    <property type="entry name" value="HELICASE_ATP_BIND_1"/>
    <property type="match status" value="1"/>
</dbReference>
<dbReference type="SUPFAM" id="SSF141259">
    <property type="entry name" value="CarD-like"/>
    <property type="match status" value="1"/>
</dbReference>
<dbReference type="PANTHER" id="PTHR47964">
    <property type="entry name" value="ATP-DEPENDENT DNA HELICASE HOMOLOG RECG, CHLOROPLASTIC"/>
    <property type="match status" value="1"/>
</dbReference>
<dbReference type="Pfam" id="PF00270">
    <property type="entry name" value="DEAD"/>
    <property type="match status" value="1"/>
</dbReference>
<dbReference type="Pfam" id="PF03461">
    <property type="entry name" value="TRCF"/>
    <property type="match status" value="1"/>
</dbReference>
<dbReference type="InterPro" id="IPR011545">
    <property type="entry name" value="DEAD/DEAH_box_helicase_dom"/>
</dbReference>
<evidence type="ECO:0000256" key="4">
    <source>
        <dbReference type="ARBA" id="ARBA00022801"/>
    </source>
</evidence>
<dbReference type="GO" id="GO:0003678">
    <property type="term" value="F:DNA helicase activity"/>
    <property type="evidence" value="ECO:0007669"/>
    <property type="project" value="TreeGrafter"/>
</dbReference>
<evidence type="ECO:0000256" key="9">
    <source>
        <dbReference type="HAMAP-Rule" id="MF_00969"/>
    </source>
</evidence>
<name>A0A2T0RJW3_9RHOB</name>
<dbReference type="PROSITE" id="PS51194">
    <property type="entry name" value="HELICASE_CTER"/>
    <property type="match status" value="1"/>
</dbReference>
<evidence type="ECO:0000256" key="1">
    <source>
        <dbReference type="ARBA" id="ARBA00022490"/>
    </source>
</evidence>
<keyword evidence="3 9" id="KW-0227">DNA damage</keyword>
<keyword evidence="5" id="KW-0347">Helicase</keyword>
<accession>A0A2T0RJW3</accession>
<evidence type="ECO:0000256" key="5">
    <source>
        <dbReference type="ARBA" id="ARBA00022806"/>
    </source>
</evidence>
<dbReference type="InterPro" id="IPR003711">
    <property type="entry name" value="CarD-like/TRCF_RID"/>
</dbReference>
<dbReference type="SMART" id="SM00487">
    <property type="entry name" value="DEXDc"/>
    <property type="match status" value="1"/>
</dbReference>
<dbReference type="GO" id="GO:0016787">
    <property type="term" value="F:hydrolase activity"/>
    <property type="evidence" value="ECO:0007669"/>
    <property type="project" value="UniProtKB-KW"/>
</dbReference>
<dbReference type="Pfam" id="PF00271">
    <property type="entry name" value="Helicase_C"/>
    <property type="match status" value="1"/>
</dbReference>
<comment type="similarity">
    <text evidence="9">In the N-terminal section; belongs to the UvrB family.</text>
</comment>
<dbReference type="Gene3D" id="3.90.1150.50">
    <property type="entry name" value="Transcription-repair-coupling factor, D7 domain"/>
    <property type="match status" value="1"/>
</dbReference>
<comment type="similarity">
    <text evidence="9">In the C-terminal section; belongs to the helicase family. RecG subfamily.</text>
</comment>
<dbReference type="SMART" id="SM01058">
    <property type="entry name" value="CarD_TRCF"/>
    <property type="match status" value="1"/>
</dbReference>
<evidence type="ECO:0000259" key="10">
    <source>
        <dbReference type="PROSITE" id="PS51192"/>
    </source>
</evidence>
<evidence type="ECO:0000259" key="11">
    <source>
        <dbReference type="PROSITE" id="PS51194"/>
    </source>
</evidence>
<dbReference type="RefSeq" id="WP_106206709.1">
    <property type="nucleotide sequence ID" value="NZ_PVTD01000009.1"/>
</dbReference>